<dbReference type="Proteomes" id="UP001139150">
    <property type="component" value="Unassembled WGS sequence"/>
</dbReference>
<gene>
    <name evidence="3" type="ORF">MF646_20420</name>
</gene>
<name>A0A9X2CWA3_9BACI</name>
<accession>A0A9X2CWA3</accession>
<comment type="caution">
    <text evidence="3">The sequence shown here is derived from an EMBL/GenBank/DDBJ whole genome shotgun (WGS) entry which is preliminary data.</text>
</comment>
<evidence type="ECO:0000259" key="2">
    <source>
        <dbReference type="PROSITE" id="PS50887"/>
    </source>
</evidence>
<dbReference type="InterPro" id="IPR035919">
    <property type="entry name" value="EAL_sf"/>
</dbReference>
<dbReference type="Pfam" id="PF00990">
    <property type="entry name" value="GGDEF"/>
    <property type="match status" value="1"/>
</dbReference>
<dbReference type="InterPro" id="IPR001633">
    <property type="entry name" value="EAL_dom"/>
</dbReference>
<evidence type="ECO:0000313" key="3">
    <source>
        <dbReference type="EMBL" id="MCL7749487.1"/>
    </source>
</evidence>
<dbReference type="Gene3D" id="3.20.20.450">
    <property type="entry name" value="EAL domain"/>
    <property type="match status" value="1"/>
</dbReference>
<evidence type="ECO:0000259" key="1">
    <source>
        <dbReference type="PROSITE" id="PS50883"/>
    </source>
</evidence>
<dbReference type="SUPFAM" id="SSF141868">
    <property type="entry name" value="EAL domain-like"/>
    <property type="match status" value="1"/>
</dbReference>
<feature type="domain" description="EAL" evidence="1">
    <location>
        <begin position="177"/>
        <end position="430"/>
    </location>
</feature>
<dbReference type="InterPro" id="IPR050706">
    <property type="entry name" value="Cyclic-di-GMP_PDE-like"/>
</dbReference>
<dbReference type="RefSeq" id="WP_250098347.1">
    <property type="nucleotide sequence ID" value="NZ_JAKRYL010000030.1"/>
</dbReference>
<dbReference type="EMBL" id="JAKRYL010000030">
    <property type="protein sequence ID" value="MCL7749487.1"/>
    <property type="molecule type" value="Genomic_DNA"/>
</dbReference>
<dbReference type="SMART" id="SM00052">
    <property type="entry name" value="EAL"/>
    <property type="match status" value="1"/>
</dbReference>
<keyword evidence="4" id="KW-1185">Reference proteome</keyword>
<dbReference type="PROSITE" id="PS50887">
    <property type="entry name" value="GGDEF"/>
    <property type="match status" value="1"/>
</dbReference>
<dbReference type="CDD" id="cd01948">
    <property type="entry name" value="EAL"/>
    <property type="match status" value="1"/>
</dbReference>
<sequence>MEKQNPLDKMGLIDEITGFPTERLLYDRLYMNLSYCDRFKTATAVCYVRLSQPNVETNVLSFLCKQVAERLKTSIRDIDTASFLSETDIVILLTDVTEHECNLIVERIIGTLSGAYTYSNNQFILETSIGVCIYPYDYKNSDDLIMVAKSQMYEALELGVNKYKLYKGKINESVYRKMVIEVDLPHALRDGSFYIEYQPQVGRKERKVLGVETLIRWKHSKLGNIKPGEFLPLAEKIGLANDIFIWVFKEVCHHVKQMAPDNQDIYFSVNLSVNQLLMENFERIVLEIIDEANINESHFIFEVTENIRIYNREDVQTKLQFLRNSGCQIALDDFGNGYFSFSDFVDLPIDHIKLDKKFITSLMKNNKLMSVIIPIRQMAHNLGFKLVVEGIEDEGQFADWEKLGVDIFQGYLFSEPVTFDKLDLVISRLNKTLN</sequence>
<evidence type="ECO:0000313" key="4">
    <source>
        <dbReference type="Proteomes" id="UP001139150"/>
    </source>
</evidence>
<protein>
    <submittedName>
        <fullName evidence="3">Phosphodiesterase</fullName>
    </submittedName>
</protein>
<dbReference type="PANTHER" id="PTHR33121:SF70">
    <property type="entry name" value="SIGNALING PROTEIN YKOW"/>
    <property type="match status" value="1"/>
</dbReference>
<dbReference type="PANTHER" id="PTHR33121">
    <property type="entry name" value="CYCLIC DI-GMP PHOSPHODIESTERASE PDEF"/>
    <property type="match status" value="1"/>
</dbReference>
<dbReference type="AlphaFoldDB" id="A0A9X2CWA3"/>
<dbReference type="InterPro" id="IPR043128">
    <property type="entry name" value="Rev_trsase/Diguanyl_cyclase"/>
</dbReference>
<dbReference type="GO" id="GO:0071111">
    <property type="term" value="F:cyclic-guanylate-specific phosphodiesterase activity"/>
    <property type="evidence" value="ECO:0007669"/>
    <property type="project" value="InterPro"/>
</dbReference>
<dbReference type="SUPFAM" id="SSF55073">
    <property type="entry name" value="Nucleotide cyclase"/>
    <property type="match status" value="1"/>
</dbReference>
<dbReference type="InterPro" id="IPR000160">
    <property type="entry name" value="GGDEF_dom"/>
</dbReference>
<dbReference type="InterPro" id="IPR029787">
    <property type="entry name" value="Nucleotide_cyclase"/>
</dbReference>
<reference evidence="3" key="1">
    <citation type="submission" date="2022-02" db="EMBL/GenBank/DDBJ databases">
        <title>Halalkalibacter sp. nov. isolated from Lonar Lake, India.</title>
        <authorList>
            <person name="Joshi A."/>
            <person name="Thite S."/>
            <person name="Lodha T."/>
        </authorList>
    </citation>
    <scope>NUCLEOTIDE SEQUENCE</scope>
    <source>
        <strain evidence="3">MEB205</strain>
    </source>
</reference>
<dbReference type="Pfam" id="PF00563">
    <property type="entry name" value="EAL"/>
    <property type="match status" value="1"/>
</dbReference>
<dbReference type="PROSITE" id="PS50883">
    <property type="entry name" value="EAL"/>
    <property type="match status" value="1"/>
</dbReference>
<dbReference type="SMART" id="SM00267">
    <property type="entry name" value="GGDEF"/>
    <property type="match status" value="1"/>
</dbReference>
<dbReference type="Gene3D" id="3.30.70.270">
    <property type="match status" value="1"/>
</dbReference>
<proteinExistence type="predicted"/>
<feature type="domain" description="GGDEF" evidence="2">
    <location>
        <begin position="43"/>
        <end position="168"/>
    </location>
</feature>
<organism evidence="3 4">
    <name type="scientific">Halalkalibacter alkaliphilus</name>
    <dbReference type="NCBI Taxonomy" id="2917993"/>
    <lineage>
        <taxon>Bacteria</taxon>
        <taxon>Bacillati</taxon>
        <taxon>Bacillota</taxon>
        <taxon>Bacilli</taxon>
        <taxon>Bacillales</taxon>
        <taxon>Bacillaceae</taxon>
        <taxon>Halalkalibacter</taxon>
    </lineage>
</organism>